<dbReference type="InterPro" id="IPR008927">
    <property type="entry name" value="6-PGluconate_DH-like_C_sf"/>
</dbReference>
<feature type="binding site" evidence="9">
    <location>
        <begin position="160"/>
        <end position="163"/>
    </location>
    <ligand>
        <name>substrate</name>
    </ligand>
</feature>
<evidence type="ECO:0000256" key="5">
    <source>
        <dbReference type="ARBA" id="ARBA00023027"/>
    </source>
</evidence>
<dbReference type="RefSeq" id="WP_209339119.1">
    <property type="nucleotide sequence ID" value="NZ_JAGIQL010000020.1"/>
</dbReference>
<keyword evidence="5 7" id="KW-0520">NAD</keyword>
<evidence type="ECO:0000256" key="2">
    <source>
        <dbReference type="ARBA" id="ARBA00006601"/>
    </source>
</evidence>
<feature type="domain" description="UDP-glucose/GDP-mannose dehydrogenase C-terminal" evidence="11">
    <location>
        <begin position="328"/>
        <end position="429"/>
    </location>
</feature>
<dbReference type="EMBL" id="JAGIQL010000020">
    <property type="protein sequence ID" value="MBP0457344.1"/>
    <property type="molecule type" value="Genomic_DNA"/>
</dbReference>
<dbReference type="InterPro" id="IPR014026">
    <property type="entry name" value="UDP-Glc/GDP-Man_DH_dimer"/>
</dbReference>
<feature type="binding site" evidence="10">
    <location>
        <position position="342"/>
    </location>
    <ligand>
        <name>NAD(+)</name>
        <dbReference type="ChEBI" id="CHEBI:57540"/>
    </ligand>
</feature>
<feature type="binding site" evidence="9">
    <location>
        <position position="335"/>
    </location>
    <ligand>
        <name>substrate</name>
    </ligand>
</feature>
<dbReference type="GO" id="GO:0000271">
    <property type="term" value="P:polysaccharide biosynthetic process"/>
    <property type="evidence" value="ECO:0007669"/>
    <property type="project" value="InterPro"/>
</dbReference>
<evidence type="ECO:0000256" key="6">
    <source>
        <dbReference type="ARBA" id="ARBA00047473"/>
    </source>
</evidence>
<dbReference type="Gene3D" id="3.40.50.720">
    <property type="entry name" value="NAD(P)-binding Rossmann-like Domain"/>
    <property type="match status" value="2"/>
</dbReference>
<feature type="binding site" evidence="10">
    <location>
        <position position="163"/>
    </location>
    <ligand>
        <name>NAD(+)</name>
        <dbReference type="ChEBI" id="CHEBI:57540"/>
    </ligand>
</feature>
<evidence type="ECO:0000256" key="7">
    <source>
        <dbReference type="PIRNR" id="PIRNR000124"/>
    </source>
</evidence>
<feature type="binding site" evidence="10">
    <location>
        <position position="93"/>
    </location>
    <ligand>
        <name>NAD(+)</name>
        <dbReference type="ChEBI" id="CHEBI:57540"/>
    </ligand>
</feature>
<evidence type="ECO:0000313" key="12">
    <source>
        <dbReference type="EMBL" id="MBP0457344.1"/>
    </source>
</evidence>
<dbReference type="InterPro" id="IPR028357">
    <property type="entry name" value="UDPglc_DH_bac"/>
</dbReference>
<dbReference type="Pfam" id="PF03721">
    <property type="entry name" value="UDPG_MGDP_dh_N"/>
    <property type="match status" value="1"/>
</dbReference>
<keyword evidence="4 7" id="KW-0560">Oxidoreductase</keyword>
<comment type="catalytic activity">
    <reaction evidence="6 7">
        <text>UDP-alpha-D-glucose + 2 NAD(+) + H2O = UDP-alpha-D-glucuronate + 2 NADH + 3 H(+)</text>
        <dbReference type="Rhea" id="RHEA:23596"/>
        <dbReference type="ChEBI" id="CHEBI:15377"/>
        <dbReference type="ChEBI" id="CHEBI:15378"/>
        <dbReference type="ChEBI" id="CHEBI:57540"/>
        <dbReference type="ChEBI" id="CHEBI:57945"/>
        <dbReference type="ChEBI" id="CHEBI:58052"/>
        <dbReference type="ChEBI" id="CHEBI:58885"/>
        <dbReference type="EC" id="1.1.1.22"/>
    </reaction>
</comment>
<dbReference type="InterPro" id="IPR014027">
    <property type="entry name" value="UDP-Glc/GDP-Man_DH_C"/>
</dbReference>
<dbReference type="EC" id="1.1.1.22" evidence="3 7"/>
<keyword evidence="13" id="KW-1185">Reference proteome</keyword>
<evidence type="ECO:0000256" key="8">
    <source>
        <dbReference type="PIRSR" id="PIRSR500134-1"/>
    </source>
</evidence>
<feature type="binding site" evidence="9">
    <location>
        <position position="215"/>
    </location>
    <ligand>
        <name>substrate</name>
    </ligand>
</feature>
<organism evidence="12 13">
    <name type="scientific">Streptomyces montanisoli</name>
    <dbReference type="NCBI Taxonomy" id="2798581"/>
    <lineage>
        <taxon>Bacteria</taxon>
        <taxon>Bacillati</taxon>
        <taxon>Actinomycetota</taxon>
        <taxon>Actinomycetes</taxon>
        <taxon>Kitasatosporales</taxon>
        <taxon>Streptomycetaceae</taxon>
        <taxon>Streptomyces</taxon>
    </lineage>
</organism>
<evidence type="ECO:0000256" key="1">
    <source>
        <dbReference type="ARBA" id="ARBA00004701"/>
    </source>
</evidence>
<feature type="binding site" evidence="10">
    <location>
        <position position="32"/>
    </location>
    <ligand>
        <name>NAD(+)</name>
        <dbReference type="ChEBI" id="CHEBI:57540"/>
    </ligand>
</feature>
<sequence length="447" mass="47936">MALKITVIGTGYLGATHAAAMAELGFEVLALDVAKEKIDALRAGRAPMYEPGLEELLRRHVSGIEGSSGRLRVTMDWAEIADFGDVHFVCVNTPQKQGEYACDMSYVESAMDSLAKHLGKAALVVGKSTVPVGSADRLAARLAELAPAGGEVELAWNPEFLREGFAVEDTLHPDRIVVGVRSERAERLLREVYASPIAEGTPFVVADFATAELVKTSANSFLATKISFINAMAEVCEAAGGDVATLAEALGHDERIGRKFLRAGIGFGGGCLPKDIRAFMARAGELGADQALTFLREVDSVNMRRRGHMVDMAREAVGGESFLGKRVAVLGATFKPDSDDVRDSPALNVAGQIHLQGGQVTVYDPKGMDNARLVFPTLGYATSALEAVRGADVVLHLTEWREFRDLDPAELGAVASVRTVLDGRNVLDPARWRDAGWTYRAMGRPNA</sequence>
<evidence type="ECO:0000259" key="11">
    <source>
        <dbReference type="SMART" id="SM00984"/>
    </source>
</evidence>
<feature type="binding site" evidence="9">
    <location>
        <begin position="260"/>
        <end position="264"/>
    </location>
    <ligand>
        <name>substrate</name>
    </ligand>
</feature>
<dbReference type="Gene3D" id="1.20.5.100">
    <property type="entry name" value="Cytochrome c1, transmembrane anchor, C-terminal"/>
    <property type="match status" value="1"/>
</dbReference>
<dbReference type="PANTHER" id="PTHR43750">
    <property type="entry name" value="UDP-GLUCOSE 6-DEHYDROGENASE TUAD"/>
    <property type="match status" value="1"/>
</dbReference>
<feature type="binding site" evidence="10">
    <location>
        <position position="37"/>
    </location>
    <ligand>
        <name>NAD(+)</name>
        <dbReference type="ChEBI" id="CHEBI:57540"/>
    </ligand>
</feature>
<evidence type="ECO:0000256" key="3">
    <source>
        <dbReference type="ARBA" id="ARBA00012954"/>
    </source>
</evidence>
<feature type="binding site" evidence="9">
    <location>
        <position position="268"/>
    </location>
    <ligand>
        <name>substrate</name>
    </ligand>
</feature>
<evidence type="ECO:0000256" key="9">
    <source>
        <dbReference type="PIRSR" id="PIRSR500134-2"/>
    </source>
</evidence>
<dbReference type="InterPro" id="IPR017476">
    <property type="entry name" value="UDP-Glc/GDP-Man"/>
</dbReference>
<dbReference type="PANTHER" id="PTHR43750:SF3">
    <property type="entry name" value="UDP-GLUCOSE 6-DEHYDROGENASE TUAD"/>
    <property type="match status" value="1"/>
</dbReference>
<dbReference type="PIRSF" id="PIRSF500134">
    <property type="entry name" value="UDPglc_DH_bac"/>
    <property type="match status" value="1"/>
</dbReference>
<dbReference type="SUPFAM" id="SSF48179">
    <property type="entry name" value="6-phosphogluconate dehydrogenase C-terminal domain-like"/>
    <property type="match status" value="1"/>
</dbReference>
<dbReference type="Pfam" id="PF00984">
    <property type="entry name" value="UDPG_MGDP_dh"/>
    <property type="match status" value="1"/>
</dbReference>
<dbReference type="GO" id="GO:0051287">
    <property type="term" value="F:NAD binding"/>
    <property type="evidence" value="ECO:0007669"/>
    <property type="project" value="InterPro"/>
</dbReference>
<dbReference type="GO" id="GO:0003979">
    <property type="term" value="F:UDP-glucose 6-dehydrogenase activity"/>
    <property type="evidence" value="ECO:0007669"/>
    <property type="project" value="UniProtKB-EC"/>
</dbReference>
<feature type="binding site" evidence="10">
    <location>
        <position position="129"/>
    </location>
    <ligand>
        <name>NAD(+)</name>
        <dbReference type="ChEBI" id="CHEBI:57540"/>
    </ligand>
</feature>
<dbReference type="Pfam" id="PF03720">
    <property type="entry name" value="UDPG_MGDP_dh_C"/>
    <property type="match status" value="1"/>
</dbReference>
<reference evidence="12" key="1">
    <citation type="submission" date="2021-03" db="EMBL/GenBank/DDBJ databases">
        <title>Whole genome sequence of Streptomyces bomunensis MMS17-BM035.</title>
        <authorList>
            <person name="Lee J.H."/>
        </authorList>
    </citation>
    <scope>NUCLEOTIDE SEQUENCE</scope>
    <source>
        <strain evidence="12">MMS17-BM035</strain>
    </source>
</reference>
<protein>
    <recommendedName>
        <fullName evidence="3 7">UDP-glucose 6-dehydrogenase</fullName>
        <ecNumber evidence="3 7">1.1.1.22</ecNumber>
    </recommendedName>
</protein>
<comment type="caution">
    <text evidence="12">The sequence shown here is derived from an EMBL/GenBank/DDBJ whole genome shotgun (WGS) entry which is preliminary data.</text>
</comment>
<proteinExistence type="inferred from homology"/>
<dbReference type="Proteomes" id="UP000670475">
    <property type="component" value="Unassembled WGS sequence"/>
</dbReference>
<dbReference type="SUPFAM" id="SSF51735">
    <property type="entry name" value="NAD(P)-binding Rossmann-fold domains"/>
    <property type="match status" value="1"/>
</dbReference>
<dbReference type="NCBIfam" id="TIGR03026">
    <property type="entry name" value="NDP-sugDHase"/>
    <property type="match status" value="1"/>
</dbReference>
<dbReference type="SUPFAM" id="SSF52413">
    <property type="entry name" value="UDP-glucose/GDP-mannose dehydrogenase C-terminal domain"/>
    <property type="match status" value="1"/>
</dbReference>
<dbReference type="InterPro" id="IPR036220">
    <property type="entry name" value="UDP-Glc/GDP-Man_DH_C_sf"/>
</dbReference>
<evidence type="ECO:0000256" key="10">
    <source>
        <dbReference type="PIRSR" id="PIRSR500134-3"/>
    </source>
</evidence>
<dbReference type="AlphaFoldDB" id="A0A940RX82"/>
<dbReference type="PIRSF" id="PIRSF000124">
    <property type="entry name" value="UDPglc_GDPman_dh"/>
    <property type="match status" value="1"/>
</dbReference>
<dbReference type="SMART" id="SM00984">
    <property type="entry name" value="UDPG_MGDP_dh_C"/>
    <property type="match status" value="1"/>
</dbReference>
<dbReference type="InterPro" id="IPR001732">
    <property type="entry name" value="UDP-Glc/GDP-Man_DH_N"/>
</dbReference>
<comment type="pathway">
    <text evidence="1">Nucleotide-sugar biosynthesis; UDP-alpha-D-glucuronate biosynthesis; UDP-alpha-D-glucuronate from UDP-alpha-D-glucose: step 1/1.</text>
</comment>
<feature type="active site" description="Nucleophile" evidence="8">
    <location>
        <position position="271"/>
    </location>
</feature>
<name>A0A940RX82_9ACTN</name>
<comment type="similarity">
    <text evidence="2 7">Belongs to the UDP-glucose/GDP-mannose dehydrogenase family.</text>
</comment>
<evidence type="ECO:0000313" key="13">
    <source>
        <dbReference type="Proteomes" id="UP000670475"/>
    </source>
</evidence>
<evidence type="ECO:0000256" key="4">
    <source>
        <dbReference type="ARBA" id="ARBA00023002"/>
    </source>
</evidence>
<accession>A0A940RX82</accession>
<dbReference type="InterPro" id="IPR036291">
    <property type="entry name" value="NAD(P)-bd_dom_sf"/>
</dbReference>
<feature type="binding site" evidence="10">
    <location>
        <position position="274"/>
    </location>
    <ligand>
        <name>NAD(+)</name>
        <dbReference type="ChEBI" id="CHEBI:57540"/>
    </ligand>
</feature>
<gene>
    <name evidence="12" type="ORF">JFN87_07500</name>
</gene>